<evidence type="ECO:0000313" key="2">
    <source>
        <dbReference type="EMBL" id="RKO93894.1"/>
    </source>
</evidence>
<feature type="region of interest" description="Disordered" evidence="1">
    <location>
        <begin position="177"/>
        <end position="223"/>
    </location>
</feature>
<accession>A0A4P9WLX5</accession>
<name>A0A4P9WLX5_9FUNG</name>
<feature type="compositionally biased region" description="Basic and acidic residues" evidence="1">
    <location>
        <begin position="115"/>
        <end position="132"/>
    </location>
</feature>
<keyword evidence="3" id="KW-1185">Reference proteome</keyword>
<feature type="region of interest" description="Disordered" evidence="1">
    <location>
        <begin position="1"/>
        <end position="157"/>
    </location>
</feature>
<dbReference type="EMBL" id="KZ994080">
    <property type="protein sequence ID" value="RKO93894.1"/>
    <property type="molecule type" value="Genomic_DNA"/>
</dbReference>
<gene>
    <name evidence="2" type="ORF">BDK51DRAFT_51246</name>
</gene>
<reference evidence="3" key="1">
    <citation type="journal article" date="2018" name="Nat. Microbiol.">
        <title>Leveraging single-cell genomics to expand the fungal tree of life.</title>
        <authorList>
            <person name="Ahrendt S.R."/>
            <person name="Quandt C.A."/>
            <person name="Ciobanu D."/>
            <person name="Clum A."/>
            <person name="Salamov A."/>
            <person name="Andreopoulos B."/>
            <person name="Cheng J.F."/>
            <person name="Woyke T."/>
            <person name="Pelin A."/>
            <person name="Henrissat B."/>
            <person name="Reynolds N.K."/>
            <person name="Benny G.L."/>
            <person name="Smith M.E."/>
            <person name="James T.Y."/>
            <person name="Grigoriev I.V."/>
        </authorList>
    </citation>
    <scope>NUCLEOTIDE SEQUENCE [LARGE SCALE GENOMIC DNA]</scope>
</reference>
<organism evidence="2 3">
    <name type="scientific">Blyttiomyces helicus</name>
    <dbReference type="NCBI Taxonomy" id="388810"/>
    <lineage>
        <taxon>Eukaryota</taxon>
        <taxon>Fungi</taxon>
        <taxon>Fungi incertae sedis</taxon>
        <taxon>Chytridiomycota</taxon>
        <taxon>Chytridiomycota incertae sedis</taxon>
        <taxon>Chytridiomycetes</taxon>
        <taxon>Chytridiomycetes incertae sedis</taxon>
        <taxon>Blyttiomyces</taxon>
    </lineage>
</organism>
<feature type="compositionally biased region" description="Low complexity" evidence="1">
    <location>
        <begin position="137"/>
        <end position="150"/>
    </location>
</feature>
<protein>
    <submittedName>
        <fullName evidence="2">Uncharacterized protein</fullName>
    </submittedName>
</protein>
<dbReference type="AlphaFoldDB" id="A0A4P9WLX5"/>
<evidence type="ECO:0000256" key="1">
    <source>
        <dbReference type="SAM" id="MobiDB-lite"/>
    </source>
</evidence>
<feature type="compositionally biased region" description="Pro residues" evidence="1">
    <location>
        <begin position="14"/>
        <end position="34"/>
    </location>
</feature>
<dbReference type="Proteomes" id="UP000269721">
    <property type="component" value="Unassembled WGS sequence"/>
</dbReference>
<proteinExistence type="predicted"/>
<sequence length="223" mass="24203">MNRYYTRTATHPNTTPPTDQPTDPPPRTPAPSPPEDPEETPDENATKAPNDEPINQPADETMPRHMTQVLAVVHQAVQLPSHSASPPQPPPATDHPTRASPLNNPSPQHPGTPDSVKEKDPPTKRPSSDEAPAKQPSSGSSAVRASFSSSKQRITSIALVTVPSNYAALARPWITRPQVANTTHPHPPSPAPSRVPSDEKRRWMVPPEARRSSRWTDLSVHPG</sequence>
<evidence type="ECO:0000313" key="3">
    <source>
        <dbReference type="Proteomes" id="UP000269721"/>
    </source>
</evidence>
<feature type="compositionally biased region" description="Low complexity" evidence="1">
    <location>
        <begin position="68"/>
        <end position="85"/>
    </location>
</feature>